<proteinExistence type="predicted"/>
<sequence length="104" mass="11804">MIDDIIKDIDLGMEVQTKAPKTEEEQLTQLLEGIKQIMSTLGSTGLKPLDNMYWDNQLETDFIINEGVRISEKTSSLPAARRMVVTYLIKTAVEQFRNANSKNK</sequence>
<protein>
    <submittedName>
        <fullName evidence="1">Uncharacterized protein</fullName>
    </submittedName>
</protein>
<evidence type="ECO:0000313" key="1">
    <source>
        <dbReference type="EMBL" id="DAF63768.1"/>
    </source>
</evidence>
<accession>A0A8S5TKW2</accession>
<reference evidence="1" key="1">
    <citation type="journal article" date="2021" name="Proc. Natl. Acad. Sci. U.S.A.">
        <title>A Catalog of Tens of Thousands of Viruses from Human Metagenomes Reveals Hidden Associations with Chronic Diseases.</title>
        <authorList>
            <person name="Tisza M.J."/>
            <person name="Buck C.B."/>
        </authorList>
    </citation>
    <scope>NUCLEOTIDE SEQUENCE</scope>
    <source>
        <strain evidence="1">Ctz6O13</strain>
    </source>
</reference>
<dbReference type="EMBL" id="BK032843">
    <property type="protein sequence ID" value="DAF63768.1"/>
    <property type="molecule type" value="Genomic_DNA"/>
</dbReference>
<name>A0A8S5TKW2_9CAUD</name>
<organism evidence="1">
    <name type="scientific">Podoviridae sp. ctz6O13</name>
    <dbReference type="NCBI Taxonomy" id="2827757"/>
    <lineage>
        <taxon>Viruses</taxon>
        <taxon>Duplodnaviria</taxon>
        <taxon>Heunggongvirae</taxon>
        <taxon>Uroviricota</taxon>
        <taxon>Caudoviricetes</taxon>
    </lineage>
</organism>